<dbReference type="Gene3D" id="1.10.287.130">
    <property type="match status" value="1"/>
</dbReference>
<gene>
    <name evidence="8" type="ORF">B0H65DRAFT_507383</name>
</gene>
<feature type="compositionally biased region" description="Basic and acidic residues" evidence="3">
    <location>
        <begin position="1069"/>
        <end position="1078"/>
    </location>
</feature>
<dbReference type="InterPro" id="IPR005467">
    <property type="entry name" value="His_kinase_dom"/>
</dbReference>
<feature type="compositionally biased region" description="Basic and acidic residues" evidence="3">
    <location>
        <begin position="333"/>
        <end position="342"/>
    </location>
</feature>
<dbReference type="CDD" id="cd00082">
    <property type="entry name" value="HisKA"/>
    <property type="match status" value="1"/>
</dbReference>
<dbReference type="InterPro" id="IPR058334">
    <property type="entry name" value="DUF8021"/>
</dbReference>
<comment type="caution">
    <text evidence="8">The sequence shown here is derived from an EMBL/GenBank/DDBJ whole genome shotgun (WGS) entry which is preliminary data.</text>
</comment>
<evidence type="ECO:0008006" key="10">
    <source>
        <dbReference type="Google" id="ProtNLM"/>
    </source>
</evidence>
<dbReference type="InterPro" id="IPR035965">
    <property type="entry name" value="PAS-like_dom_sf"/>
</dbReference>
<evidence type="ECO:0000256" key="2">
    <source>
        <dbReference type="PROSITE-ProRule" id="PRU00169"/>
    </source>
</evidence>
<reference evidence="8" key="2">
    <citation type="submission" date="2023-06" db="EMBL/GenBank/DDBJ databases">
        <authorList>
            <consortium name="Lawrence Berkeley National Laboratory"/>
            <person name="Haridas S."/>
            <person name="Hensen N."/>
            <person name="Bonometti L."/>
            <person name="Westerberg I."/>
            <person name="Brannstrom I.O."/>
            <person name="Guillou S."/>
            <person name="Cros-Aarteil S."/>
            <person name="Calhoun S."/>
            <person name="Kuo A."/>
            <person name="Mondo S."/>
            <person name="Pangilinan J."/>
            <person name="Riley R."/>
            <person name="Labutti K."/>
            <person name="Andreopoulos B."/>
            <person name="Lipzen A."/>
            <person name="Chen C."/>
            <person name="Yanf M."/>
            <person name="Daum C."/>
            <person name="Ng V."/>
            <person name="Clum A."/>
            <person name="Steindorff A."/>
            <person name="Ohm R."/>
            <person name="Martin F."/>
            <person name="Silar P."/>
            <person name="Natvig D."/>
            <person name="Lalanne C."/>
            <person name="Gautier V."/>
            <person name="Ament-Velasquez S.L."/>
            <person name="Kruys A."/>
            <person name="Hutchinson M.I."/>
            <person name="Powell A.J."/>
            <person name="Barry K."/>
            <person name="Miller A.N."/>
            <person name="Grigoriev I.V."/>
            <person name="Debuchy R."/>
            <person name="Gladieux P."/>
            <person name="Thoren M.H."/>
            <person name="Johannesson H."/>
        </authorList>
    </citation>
    <scope>NUCLEOTIDE SEQUENCE</scope>
    <source>
        <strain evidence="8">CBS 560.94</strain>
    </source>
</reference>
<evidence type="ECO:0000313" key="9">
    <source>
        <dbReference type="Proteomes" id="UP001278500"/>
    </source>
</evidence>
<accession>A0AAE0JMR3</accession>
<dbReference type="InterPro" id="IPR036890">
    <property type="entry name" value="HATPase_C_sf"/>
</dbReference>
<organism evidence="8 9">
    <name type="scientific">Neurospora tetraspora</name>
    <dbReference type="NCBI Taxonomy" id="94610"/>
    <lineage>
        <taxon>Eukaryota</taxon>
        <taxon>Fungi</taxon>
        <taxon>Dikarya</taxon>
        <taxon>Ascomycota</taxon>
        <taxon>Pezizomycotina</taxon>
        <taxon>Sordariomycetes</taxon>
        <taxon>Sordariomycetidae</taxon>
        <taxon>Sordariales</taxon>
        <taxon>Sordariaceae</taxon>
        <taxon>Neurospora</taxon>
    </lineage>
</organism>
<feature type="compositionally biased region" description="Basic and acidic residues" evidence="3">
    <location>
        <begin position="298"/>
        <end position="312"/>
    </location>
</feature>
<dbReference type="Pfam" id="PF02518">
    <property type="entry name" value="HATPase_c"/>
    <property type="match status" value="1"/>
</dbReference>
<sequence length="1135" mass="124109">MMLLLSTLFTLGSLSSVALGAPTAPAATCDRDFLKAQAASYVAAQKAGTPSLTNSSSGSTITYTQNFKTATLSSSILSIPLRIDHNRSTYDTTQCATYTELISTETNKQHVIGTQMRFSPAGDTLSLSKVETIVTSTGDWLFNPSQTLKYSSQESSQGLWDEIPLAKRDTRAVIQAAGDAYLDLFNNKSVKVPWGTPCARLEGGSYIQPSCNVGVPSGIRNVNRRYVVLGTVDVFFDFAGAEPDSHEFRVEGGKLRLVHTMTVMNVSSIPLTFTTSASTLNTMAEMANSLLNMVIDGHEDGKDEESHSDPKAGADGAVSAPGPDNSDSLQSLTREHSNDNDSHTTQAIEDDAAWSSSIDDTVTLQNHVPPTHPFAAPDMSLIFDFSPVPLLLLSSSCCITRVSKRFCQDWHDCIGKFLLPFLESHVRETGASKSKHIAEAVDDAVASRAERTSKAITVKSAFTCRARVIPIFRDAELVSIYLEWHERPSSDLVQPGLSTDEAFRILDYAIFLLDTKGHIATWNTGAQLLKGYTREEIIGKHFSIFYGKEDLDIKKPDMELDICLREGHEGWRYKKDGTRFWANVVITANGVHVGFGKVTRDLTERKASESRLIAAYEESEKLKSDFLANMSHEIRTPMHGMLSACALLLDSPLTERQRDIILLQVINDILDYSKLASGISSDVVGVASIITSVTTLPPAVHFELFLAPNLPKSVQGDPLRYRQIVQNIVGNAAKFTDKGYIRVKASDSDSYTLLTEVIDTAASASLFTPFSQFDLTTTKRYKGTGLGLSIAKSLAELMGGRIGYRPNPERHGSIFWFTARFKKIKNWKHQMAAKDGSPISPVQPDVTVLQQRLAAVARSKTILLVEDNIINQKVMLGMLRSLGFKSIDLAADGAAAVKMVTGKPVGYDIVLMDINMPILDGHEASQRIRDAGVRVPIIAMTAYALKGDREKCLEYGMNDYPVDRKYLIKVLATWILEKVDYRKAYDERLQQLKTFDEKLHRLSVSESAAVAVARRESVDGGIKPGMALGGDEGGVKGWATPFREGEKVHNAGVVQGTFEEPACVRIRELVERTERPKEGPLPSGDQEGRQELPNGGGAEPIPAEEEKRDVNGGEVNQPPPVSDVIDGGTNEASEG</sequence>
<name>A0AAE0JMR3_9PEZI</name>
<feature type="domain" description="PAS" evidence="7">
    <location>
        <begin position="498"/>
        <end position="567"/>
    </location>
</feature>
<dbReference type="PROSITE" id="PS50112">
    <property type="entry name" value="PAS"/>
    <property type="match status" value="1"/>
</dbReference>
<dbReference type="SMART" id="SM00448">
    <property type="entry name" value="REC"/>
    <property type="match status" value="1"/>
</dbReference>
<dbReference type="Proteomes" id="UP001278500">
    <property type="component" value="Unassembled WGS sequence"/>
</dbReference>
<dbReference type="GO" id="GO:0000155">
    <property type="term" value="F:phosphorelay sensor kinase activity"/>
    <property type="evidence" value="ECO:0007669"/>
    <property type="project" value="InterPro"/>
</dbReference>
<dbReference type="SUPFAM" id="SSF52172">
    <property type="entry name" value="CheY-like"/>
    <property type="match status" value="1"/>
</dbReference>
<dbReference type="Pfam" id="PF00512">
    <property type="entry name" value="HisKA"/>
    <property type="match status" value="1"/>
</dbReference>
<dbReference type="InterPro" id="IPR000014">
    <property type="entry name" value="PAS"/>
</dbReference>
<dbReference type="SUPFAM" id="SSF47384">
    <property type="entry name" value="Homodimeric domain of signal transducing histidine kinase"/>
    <property type="match status" value="1"/>
</dbReference>
<feature type="domain" description="Histidine kinase" evidence="5">
    <location>
        <begin position="629"/>
        <end position="823"/>
    </location>
</feature>
<evidence type="ECO:0000313" key="8">
    <source>
        <dbReference type="EMBL" id="KAK3352101.1"/>
    </source>
</evidence>
<dbReference type="EMBL" id="JAUEPP010000002">
    <property type="protein sequence ID" value="KAK3352101.1"/>
    <property type="molecule type" value="Genomic_DNA"/>
</dbReference>
<evidence type="ECO:0000259" key="5">
    <source>
        <dbReference type="PROSITE" id="PS50109"/>
    </source>
</evidence>
<evidence type="ECO:0000256" key="3">
    <source>
        <dbReference type="SAM" id="MobiDB-lite"/>
    </source>
</evidence>
<dbReference type="AlphaFoldDB" id="A0AAE0JMR3"/>
<dbReference type="PROSITE" id="PS50110">
    <property type="entry name" value="RESPONSE_REGULATORY"/>
    <property type="match status" value="1"/>
</dbReference>
<dbReference type="SMART" id="SM00388">
    <property type="entry name" value="HisKA"/>
    <property type="match status" value="1"/>
</dbReference>
<dbReference type="InterPro" id="IPR001789">
    <property type="entry name" value="Sig_transdc_resp-reg_receiver"/>
</dbReference>
<dbReference type="Gene3D" id="3.30.565.10">
    <property type="entry name" value="Histidine kinase-like ATPase, C-terminal domain"/>
    <property type="match status" value="1"/>
</dbReference>
<feature type="signal peptide" evidence="4">
    <location>
        <begin position="1"/>
        <end position="20"/>
    </location>
</feature>
<dbReference type="RefSeq" id="XP_062685396.1">
    <property type="nucleotide sequence ID" value="XM_062828135.1"/>
</dbReference>
<dbReference type="SMART" id="SM00387">
    <property type="entry name" value="HATPase_c"/>
    <property type="match status" value="1"/>
</dbReference>
<dbReference type="NCBIfam" id="TIGR00229">
    <property type="entry name" value="sensory_box"/>
    <property type="match status" value="1"/>
</dbReference>
<dbReference type="PANTHER" id="PTHR45339">
    <property type="entry name" value="HYBRID SIGNAL TRANSDUCTION HISTIDINE KINASE J"/>
    <property type="match status" value="1"/>
</dbReference>
<keyword evidence="1 2" id="KW-0597">Phosphoprotein</keyword>
<feature type="region of interest" description="Disordered" evidence="3">
    <location>
        <begin position="298"/>
        <end position="343"/>
    </location>
</feature>
<dbReference type="InterPro" id="IPR036097">
    <property type="entry name" value="HisK_dim/P_sf"/>
</dbReference>
<evidence type="ECO:0000256" key="1">
    <source>
        <dbReference type="ARBA" id="ARBA00022553"/>
    </source>
</evidence>
<feature type="region of interest" description="Disordered" evidence="3">
    <location>
        <begin position="1069"/>
        <end position="1135"/>
    </location>
</feature>
<dbReference type="PROSITE" id="PS50109">
    <property type="entry name" value="HIS_KIN"/>
    <property type="match status" value="1"/>
</dbReference>
<dbReference type="SUPFAM" id="SSF55785">
    <property type="entry name" value="PYP-like sensor domain (PAS domain)"/>
    <property type="match status" value="1"/>
</dbReference>
<evidence type="ECO:0000259" key="7">
    <source>
        <dbReference type="PROSITE" id="PS50112"/>
    </source>
</evidence>
<reference evidence="8" key="1">
    <citation type="journal article" date="2023" name="Mol. Phylogenet. Evol.">
        <title>Genome-scale phylogeny and comparative genomics of the fungal order Sordariales.</title>
        <authorList>
            <person name="Hensen N."/>
            <person name="Bonometti L."/>
            <person name="Westerberg I."/>
            <person name="Brannstrom I.O."/>
            <person name="Guillou S."/>
            <person name="Cros-Aarteil S."/>
            <person name="Calhoun S."/>
            <person name="Haridas S."/>
            <person name="Kuo A."/>
            <person name="Mondo S."/>
            <person name="Pangilinan J."/>
            <person name="Riley R."/>
            <person name="LaButti K."/>
            <person name="Andreopoulos B."/>
            <person name="Lipzen A."/>
            <person name="Chen C."/>
            <person name="Yan M."/>
            <person name="Daum C."/>
            <person name="Ng V."/>
            <person name="Clum A."/>
            <person name="Steindorff A."/>
            <person name="Ohm R.A."/>
            <person name="Martin F."/>
            <person name="Silar P."/>
            <person name="Natvig D.O."/>
            <person name="Lalanne C."/>
            <person name="Gautier V."/>
            <person name="Ament-Velasquez S.L."/>
            <person name="Kruys A."/>
            <person name="Hutchinson M.I."/>
            <person name="Powell A.J."/>
            <person name="Barry K."/>
            <person name="Miller A.N."/>
            <person name="Grigoriev I.V."/>
            <person name="Debuchy R."/>
            <person name="Gladieux P."/>
            <person name="Hiltunen Thoren M."/>
            <person name="Johannesson H."/>
        </authorList>
    </citation>
    <scope>NUCLEOTIDE SEQUENCE</scope>
    <source>
        <strain evidence="8">CBS 560.94</strain>
    </source>
</reference>
<dbReference type="Pfam" id="PF00072">
    <property type="entry name" value="Response_reg"/>
    <property type="match status" value="1"/>
</dbReference>
<dbReference type="Gene3D" id="3.40.50.2300">
    <property type="match status" value="1"/>
</dbReference>
<dbReference type="InterPro" id="IPR011006">
    <property type="entry name" value="CheY-like_superfamily"/>
</dbReference>
<protein>
    <recommendedName>
        <fullName evidence="10">Two-component system protein A</fullName>
    </recommendedName>
</protein>
<dbReference type="CDD" id="cd17546">
    <property type="entry name" value="REC_hyHK_CKI1_RcsC-like"/>
    <property type="match status" value="1"/>
</dbReference>
<evidence type="ECO:0000259" key="6">
    <source>
        <dbReference type="PROSITE" id="PS50110"/>
    </source>
</evidence>
<feature type="domain" description="Response regulatory" evidence="6">
    <location>
        <begin position="861"/>
        <end position="978"/>
    </location>
</feature>
<keyword evidence="4" id="KW-0732">Signal</keyword>
<feature type="modified residue" description="4-aspartylphosphate" evidence="2">
    <location>
        <position position="913"/>
    </location>
</feature>
<dbReference type="InterPro" id="IPR004358">
    <property type="entry name" value="Sig_transdc_His_kin-like_C"/>
</dbReference>
<dbReference type="Pfam" id="PF13426">
    <property type="entry name" value="PAS_9"/>
    <property type="match status" value="1"/>
</dbReference>
<dbReference type="Gene3D" id="3.30.450.20">
    <property type="entry name" value="PAS domain"/>
    <property type="match status" value="1"/>
</dbReference>
<dbReference type="InterPro" id="IPR003661">
    <property type="entry name" value="HisK_dim/P_dom"/>
</dbReference>
<dbReference type="SUPFAM" id="SSF55874">
    <property type="entry name" value="ATPase domain of HSP90 chaperone/DNA topoisomerase II/histidine kinase"/>
    <property type="match status" value="1"/>
</dbReference>
<dbReference type="Pfam" id="PF26061">
    <property type="entry name" value="DUF8021"/>
    <property type="match status" value="1"/>
</dbReference>
<dbReference type="PANTHER" id="PTHR45339:SF5">
    <property type="entry name" value="HISTIDINE KINASE"/>
    <property type="match status" value="1"/>
</dbReference>
<dbReference type="InterPro" id="IPR003594">
    <property type="entry name" value="HATPase_dom"/>
</dbReference>
<proteinExistence type="predicted"/>
<dbReference type="GeneID" id="87865289"/>
<keyword evidence="9" id="KW-1185">Reference proteome</keyword>
<dbReference type="PRINTS" id="PR00344">
    <property type="entry name" value="BCTRLSENSOR"/>
</dbReference>
<dbReference type="CDD" id="cd00130">
    <property type="entry name" value="PAS"/>
    <property type="match status" value="1"/>
</dbReference>
<feature type="chain" id="PRO_5042002142" description="Two-component system protein A" evidence="4">
    <location>
        <begin position="21"/>
        <end position="1135"/>
    </location>
</feature>
<evidence type="ECO:0000256" key="4">
    <source>
        <dbReference type="SAM" id="SignalP"/>
    </source>
</evidence>